<accession>A0A0A9AFE3</accession>
<protein>
    <submittedName>
        <fullName evidence="2">Uncharacterized protein</fullName>
    </submittedName>
</protein>
<feature type="compositionally biased region" description="Basic and acidic residues" evidence="1">
    <location>
        <begin position="12"/>
        <end position="21"/>
    </location>
</feature>
<reference evidence="2" key="1">
    <citation type="submission" date="2014-09" db="EMBL/GenBank/DDBJ databases">
        <authorList>
            <person name="Magalhaes I.L.F."/>
            <person name="Oliveira U."/>
            <person name="Santos F.R."/>
            <person name="Vidigal T.H.D.A."/>
            <person name="Brescovit A.D."/>
            <person name="Santos A.J."/>
        </authorList>
    </citation>
    <scope>NUCLEOTIDE SEQUENCE</scope>
    <source>
        <tissue evidence="2">Shoot tissue taken approximately 20 cm above the soil surface</tissue>
    </source>
</reference>
<evidence type="ECO:0000256" key="1">
    <source>
        <dbReference type="SAM" id="MobiDB-lite"/>
    </source>
</evidence>
<sequence>MPSAPAASPGRDLVEIERAAV</sequence>
<dbReference type="AlphaFoldDB" id="A0A0A9AFE3"/>
<organism evidence="2">
    <name type="scientific">Arundo donax</name>
    <name type="common">Giant reed</name>
    <name type="synonym">Donax arundinaceus</name>
    <dbReference type="NCBI Taxonomy" id="35708"/>
    <lineage>
        <taxon>Eukaryota</taxon>
        <taxon>Viridiplantae</taxon>
        <taxon>Streptophyta</taxon>
        <taxon>Embryophyta</taxon>
        <taxon>Tracheophyta</taxon>
        <taxon>Spermatophyta</taxon>
        <taxon>Magnoliopsida</taxon>
        <taxon>Liliopsida</taxon>
        <taxon>Poales</taxon>
        <taxon>Poaceae</taxon>
        <taxon>PACMAD clade</taxon>
        <taxon>Arundinoideae</taxon>
        <taxon>Arundineae</taxon>
        <taxon>Arundo</taxon>
    </lineage>
</organism>
<proteinExistence type="predicted"/>
<name>A0A0A9AFE3_ARUDO</name>
<dbReference type="EMBL" id="GBRH01248019">
    <property type="protein sequence ID" value="JAD49876.1"/>
    <property type="molecule type" value="Transcribed_RNA"/>
</dbReference>
<feature type="region of interest" description="Disordered" evidence="1">
    <location>
        <begin position="1"/>
        <end position="21"/>
    </location>
</feature>
<evidence type="ECO:0000313" key="2">
    <source>
        <dbReference type="EMBL" id="JAD49876.1"/>
    </source>
</evidence>
<reference evidence="2" key="2">
    <citation type="journal article" date="2015" name="Data Brief">
        <title>Shoot transcriptome of the giant reed, Arundo donax.</title>
        <authorList>
            <person name="Barrero R.A."/>
            <person name="Guerrero F.D."/>
            <person name="Moolhuijzen P."/>
            <person name="Goolsby J.A."/>
            <person name="Tidwell J."/>
            <person name="Bellgard S.E."/>
            <person name="Bellgard M.I."/>
        </authorList>
    </citation>
    <scope>NUCLEOTIDE SEQUENCE</scope>
    <source>
        <tissue evidence="2">Shoot tissue taken approximately 20 cm above the soil surface</tissue>
    </source>
</reference>